<dbReference type="Gene3D" id="3.40.50.620">
    <property type="entry name" value="HUPs"/>
    <property type="match status" value="1"/>
</dbReference>
<dbReference type="GO" id="GO:0016853">
    <property type="term" value="F:isomerase activity"/>
    <property type="evidence" value="ECO:0007669"/>
    <property type="project" value="UniProtKB-KW"/>
</dbReference>
<dbReference type="Proteomes" id="UP001059934">
    <property type="component" value="Chromosome"/>
</dbReference>
<proteinExistence type="inferred from homology"/>
<evidence type="ECO:0000256" key="4">
    <source>
        <dbReference type="ARBA" id="ARBA00022630"/>
    </source>
</evidence>
<evidence type="ECO:0000313" key="18">
    <source>
        <dbReference type="Proteomes" id="UP001059934"/>
    </source>
</evidence>
<keyword evidence="17" id="KW-0413">Isomerase</keyword>
<dbReference type="NCBIfam" id="NF004162">
    <property type="entry name" value="PRK05627.1-5"/>
    <property type="match status" value="1"/>
</dbReference>
<dbReference type="SUPFAM" id="SSF82114">
    <property type="entry name" value="Riboflavin kinase-like"/>
    <property type="match status" value="1"/>
</dbReference>
<keyword evidence="5 15" id="KW-0288">FMN</keyword>
<evidence type="ECO:0000256" key="9">
    <source>
        <dbReference type="ARBA" id="ARBA00022777"/>
    </source>
</evidence>
<evidence type="ECO:0000313" key="17">
    <source>
        <dbReference type="EMBL" id="UVW36367.1"/>
    </source>
</evidence>
<evidence type="ECO:0000256" key="7">
    <source>
        <dbReference type="ARBA" id="ARBA00022695"/>
    </source>
</evidence>
<comment type="pathway">
    <text evidence="3 15">Cofactor biosynthesis; FMN biosynthesis; FMN from riboflavin (ATP route): step 1/1.</text>
</comment>
<evidence type="ECO:0000256" key="11">
    <source>
        <dbReference type="ARBA" id="ARBA00022840"/>
    </source>
</evidence>
<comment type="catalytic activity">
    <reaction evidence="14 15">
        <text>FMN + ATP + H(+) = FAD + diphosphate</text>
        <dbReference type="Rhea" id="RHEA:17237"/>
        <dbReference type="ChEBI" id="CHEBI:15378"/>
        <dbReference type="ChEBI" id="CHEBI:30616"/>
        <dbReference type="ChEBI" id="CHEBI:33019"/>
        <dbReference type="ChEBI" id="CHEBI:57692"/>
        <dbReference type="ChEBI" id="CHEBI:58210"/>
        <dbReference type="EC" id="2.7.7.2"/>
    </reaction>
</comment>
<dbReference type="InterPro" id="IPR015865">
    <property type="entry name" value="Riboflavin_kinase_bac/euk"/>
</dbReference>
<evidence type="ECO:0000256" key="1">
    <source>
        <dbReference type="ARBA" id="ARBA00002121"/>
    </source>
</evidence>
<evidence type="ECO:0000256" key="2">
    <source>
        <dbReference type="ARBA" id="ARBA00004726"/>
    </source>
</evidence>
<evidence type="ECO:0000256" key="14">
    <source>
        <dbReference type="ARBA" id="ARBA00049494"/>
    </source>
</evidence>
<reference evidence="17" key="1">
    <citation type="submission" date="2022-08" db="EMBL/GenBank/DDBJ databases">
        <title>Catabolic pathway analysis in culturable SAR92 clade bacteria reveals their overlooked roles in DMSP degradation in coastal seas.</title>
        <authorList>
            <person name="He X."/>
            <person name="Zhang X."/>
            <person name="Zhang Y."/>
        </authorList>
    </citation>
    <scope>NUCLEOTIDE SEQUENCE</scope>
    <source>
        <strain evidence="17">H455</strain>
    </source>
</reference>
<keyword evidence="9 15" id="KW-0418">Kinase</keyword>
<dbReference type="EMBL" id="CP103416">
    <property type="protein sequence ID" value="UVW36367.1"/>
    <property type="molecule type" value="Genomic_DNA"/>
</dbReference>
<gene>
    <name evidence="17" type="primary">ribF</name>
    <name evidence="17" type="ORF">NYF23_10520</name>
</gene>
<dbReference type="Gene3D" id="2.40.30.30">
    <property type="entry name" value="Riboflavin kinase-like"/>
    <property type="match status" value="1"/>
</dbReference>
<sequence length="311" mass="34322">MTFVRGLHNLHTPDQKSVVTIGSFDGVHIGHQAILAQVKEASQRLQIPSVAMTFEPQPREYFSAERAPARLMRLREKIETLLSLGVDSVVCLQFNRQLRNLSAADFVGQVLVRGLAVKHLIVGDDFRFGCDRSGDFAMLNEQGKLQGFEVQDTATVETDGRRVSSTLIREVVGQADFARAAQLLGRPFAISGVVGYGQQLGRELGFPTANVQLARFSAPLSGVFAVRVNVAGRFYCAAANVGLRPTVGDLVKPILEVHLLDFAGDLYGQRIAVEFLHKIREEEKFTSVEKLVATITGDVEKIRQWFLQSDK</sequence>
<name>A0ABY5TRA6_9GAMM</name>
<keyword evidence="11 15" id="KW-0067">ATP-binding</keyword>
<dbReference type="Pfam" id="PF06574">
    <property type="entry name" value="FAD_syn"/>
    <property type="match status" value="1"/>
</dbReference>
<dbReference type="PANTHER" id="PTHR22749">
    <property type="entry name" value="RIBOFLAVIN KINASE/FMN ADENYLYLTRANSFERASE"/>
    <property type="match status" value="1"/>
</dbReference>
<keyword evidence="4 15" id="KW-0285">Flavoprotein</keyword>
<dbReference type="EC" id="2.7.7.2" evidence="15"/>
<dbReference type="EC" id="2.7.1.26" evidence="15"/>
<keyword evidence="12" id="KW-0511">Multifunctional enzyme</keyword>
<organism evidence="17 18">
    <name type="scientific">SAR92 clade bacterium H455</name>
    <dbReference type="NCBI Taxonomy" id="2974818"/>
    <lineage>
        <taxon>Bacteria</taxon>
        <taxon>Pseudomonadati</taxon>
        <taxon>Pseudomonadota</taxon>
        <taxon>Gammaproteobacteria</taxon>
        <taxon>Cellvibrionales</taxon>
        <taxon>Porticoccaceae</taxon>
        <taxon>SAR92 clade</taxon>
    </lineage>
</organism>
<keyword evidence="7 15" id="KW-0548">Nucleotidyltransferase</keyword>
<dbReference type="CDD" id="cd02064">
    <property type="entry name" value="FAD_synthetase_N"/>
    <property type="match status" value="1"/>
</dbReference>
<dbReference type="GO" id="GO:0008531">
    <property type="term" value="F:riboflavin kinase activity"/>
    <property type="evidence" value="ECO:0007669"/>
    <property type="project" value="UniProtKB-EC"/>
</dbReference>
<dbReference type="GO" id="GO:0003919">
    <property type="term" value="F:FMN adenylyltransferase activity"/>
    <property type="evidence" value="ECO:0007669"/>
    <property type="project" value="UniProtKB-EC"/>
</dbReference>
<evidence type="ECO:0000256" key="6">
    <source>
        <dbReference type="ARBA" id="ARBA00022679"/>
    </source>
</evidence>
<evidence type="ECO:0000259" key="16">
    <source>
        <dbReference type="SMART" id="SM00904"/>
    </source>
</evidence>
<accession>A0ABY5TRA6</accession>
<keyword evidence="6 15" id="KW-0808">Transferase</keyword>
<dbReference type="SUPFAM" id="SSF52374">
    <property type="entry name" value="Nucleotidylyl transferase"/>
    <property type="match status" value="1"/>
</dbReference>
<keyword evidence="18" id="KW-1185">Reference proteome</keyword>
<dbReference type="NCBIfam" id="TIGR00083">
    <property type="entry name" value="ribF"/>
    <property type="match status" value="1"/>
</dbReference>
<evidence type="ECO:0000256" key="13">
    <source>
        <dbReference type="ARBA" id="ARBA00047880"/>
    </source>
</evidence>
<comment type="catalytic activity">
    <reaction evidence="13 15">
        <text>riboflavin + ATP = FMN + ADP + H(+)</text>
        <dbReference type="Rhea" id="RHEA:14357"/>
        <dbReference type="ChEBI" id="CHEBI:15378"/>
        <dbReference type="ChEBI" id="CHEBI:30616"/>
        <dbReference type="ChEBI" id="CHEBI:57986"/>
        <dbReference type="ChEBI" id="CHEBI:58210"/>
        <dbReference type="ChEBI" id="CHEBI:456216"/>
        <dbReference type="EC" id="2.7.1.26"/>
    </reaction>
</comment>
<evidence type="ECO:0000256" key="12">
    <source>
        <dbReference type="ARBA" id="ARBA00023268"/>
    </source>
</evidence>
<dbReference type="Pfam" id="PF01687">
    <property type="entry name" value="Flavokinase"/>
    <property type="match status" value="1"/>
</dbReference>
<dbReference type="NCBIfam" id="NF004160">
    <property type="entry name" value="PRK05627.1-3"/>
    <property type="match status" value="1"/>
</dbReference>
<dbReference type="NCBIfam" id="NF004159">
    <property type="entry name" value="PRK05627.1-2"/>
    <property type="match status" value="1"/>
</dbReference>
<dbReference type="InterPro" id="IPR014729">
    <property type="entry name" value="Rossmann-like_a/b/a_fold"/>
</dbReference>
<dbReference type="InterPro" id="IPR015864">
    <property type="entry name" value="FAD_synthase"/>
</dbReference>
<dbReference type="InterPro" id="IPR002606">
    <property type="entry name" value="Riboflavin_kinase_bac"/>
</dbReference>
<evidence type="ECO:0000256" key="8">
    <source>
        <dbReference type="ARBA" id="ARBA00022741"/>
    </source>
</evidence>
<dbReference type="InterPro" id="IPR023468">
    <property type="entry name" value="Riboflavin_kinase"/>
</dbReference>
<evidence type="ECO:0000256" key="15">
    <source>
        <dbReference type="PIRNR" id="PIRNR004491"/>
    </source>
</evidence>
<dbReference type="PIRSF" id="PIRSF004491">
    <property type="entry name" value="FAD_Synth"/>
    <property type="match status" value="1"/>
</dbReference>
<feature type="domain" description="Riboflavin kinase" evidence="16">
    <location>
        <begin position="183"/>
        <end position="307"/>
    </location>
</feature>
<dbReference type="NCBIfam" id="NF004163">
    <property type="entry name" value="PRK05627.1-6"/>
    <property type="match status" value="1"/>
</dbReference>
<evidence type="ECO:0000256" key="5">
    <source>
        <dbReference type="ARBA" id="ARBA00022643"/>
    </source>
</evidence>
<evidence type="ECO:0000256" key="10">
    <source>
        <dbReference type="ARBA" id="ARBA00022827"/>
    </source>
</evidence>
<dbReference type="InterPro" id="IPR023465">
    <property type="entry name" value="Riboflavin_kinase_dom_sf"/>
</dbReference>
<dbReference type="PANTHER" id="PTHR22749:SF6">
    <property type="entry name" value="RIBOFLAVIN KINASE"/>
    <property type="match status" value="1"/>
</dbReference>
<keyword evidence="8 15" id="KW-0547">Nucleotide-binding</keyword>
<comment type="function">
    <text evidence="1">Catalyzes the phosphorylation of riboflavin to FMN followed by the adenylation of FMN to FAD.</text>
</comment>
<comment type="pathway">
    <text evidence="2 15">Cofactor biosynthesis; FAD biosynthesis; FAD from FMN: step 1/1.</text>
</comment>
<comment type="similarity">
    <text evidence="15">Belongs to the ribF family.</text>
</comment>
<keyword evidence="10 15" id="KW-0274">FAD</keyword>
<protein>
    <recommendedName>
        <fullName evidence="15">Riboflavin biosynthesis protein</fullName>
    </recommendedName>
    <domain>
        <recommendedName>
            <fullName evidence="15">Riboflavin kinase</fullName>
            <ecNumber evidence="15">2.7.1.26</ecNumber>
        </recommendedName>
        <alternativeName>
            <fullName evidence="15">Flavokinase</fullName>
        </alternativeName>
    </domain>
    <domain>
        <recommendedName>
            <fullName evidence="15">FMN adenylyltransferase</fullName>
            <ecNumber evidence="15">2.7.7.2</ecNumber>
        </recommendedName>
        <alternativeName>
            <fullName evidence="15">FAD pyrophosphorylase</fullName>
        </alternativeName>
        <alternativeName>
            <fullName evidence="15">FAD synthase</fullName>
        </alternativeName>
    </domain>
</protein>
<evidence type="ECO:0000256" key="3">
    <source>
        <dbReference type="ARBA" id="ARBA00005201"/>
    </source>
</evidence>
<dbReference type="SMART" id="SM00904">
    <property type="entry name" value="Flavokinase"/>
    <property type="match status" value="1"/>
</dbReference>